<protein>
    <submittedName>
        <fullName evidence="11">Fungal pheromone STE3G-protein-coupled receptor</fullName>
    </submittedName>
</protein>
<proteinExistence type="inferred from homology"/>
<dbReference type="GO" id="GO:0004933">
    <property type="term" value="F:mating-type a-factor pheromone receptor activity"/>
    <property type="evidence" value="ECO:0007669"/>
    <property type="project" value="InterPro"/>
</dbReference>
<dbReference type="RefSeq" id="XP_013240297.1">
    <property type="nucleotide sequence ID" value="XM_013384843.1"/>
</dbReference>
<evidence type="ECO:0000256" key="7">
    <source>
        <dbReference type="ARBA" id="ARBA00023136"/>
    </source>
</evidence>
<keyword evidence="5 10" id="KW-1133">Transmembrane helix</keyword>
<keyword evidence="12" id="KW-1185">Reference proteome</keyword>
<dbReference type="CDD" id="cd14966">
    <property type="entry name" value="7tmD_STE3"/>
    <property type="match status" value="1"/>
</dbReference>
<feature type="transmembrane region" description="Helical" evidence="10">
    <location>
        <begin position="275"/>
        <end position="294"/>
    </location>
</feature>
<dbReference type="PRINTS" id="PR00899">
    <property type="entry name" value="GPCRSTE3"/>
</dbReference>
<feature type="transmembrane region" description="Helical" evidence="10">
    <location>
        <begin position="67"/>
        <end position="86"/>
    </location>
</feature>
<dbReference type="Gene3D" id="1.20.1070.10">
    <property type="entry name" value="Rhodopsin 7-helix transmembrane proteins"/>
    <property type="match status" value="1"/>
</dbReference>
<keyword evidence="3" id="KW-0589">Pheromone response</keyword>
<dbReference type="HOGENOM" id="CLU_027592_0_0_1"/>
<comment type="subcellular location">
    <subcellularLocation>
        <location evidence="1">Membrane</location>
        <topology evidence="1">Multi-pass membrane protein</topology>
    </subcellularLocation>
</comment>
<comment type="similarity">
    <text evidence="2">Belongs to the G-protein coupled receptor 4 family.</text>
</comment>
<evidence type="ECO:0000256" key="10">
    <source>
        <dbReference type="SAM" id="Phobius"/>
    </source>
</evidence>
<keyword evidence="4 10" id="KW-0812">Transmembrane</keyword>
<keyword evidence="6" id="KW-0297">G-protein coupled receptor</keyword>
<evidence type="ECO:0000256" key="9">
    <source>
        <dbReference type="ARBA" id="ARBA00023224"/>
    </source>
</evidence>
<gene>
    <name evidence="11" type="ORF">K437DRAFT_252016</name>
</gene>
<dbReference type="AlphaFoldDB" id="A0A066V655"/>
<comment type="caution">
    <text evidence="11">The sequence shown here is derived from an EMBL/GenBank/DDBJ whole genome shotgun (WGS) entry which is preliminary data.</text>
</comment>
<dbReference type="EMBL" id="JMSN01000145">
    <property type="protein sequence ID" value="KDN37232.1"/>
    <property type="molecule type" value="Genomic_DNA"/>
</dbReference>
<feature type="transmembrane region" description="Helical" evidence="10">
    <location>
        <begin position="203"/>
        <end position="230"/>
    </location>
</feature>
<dbReference type="OrthoDB" id="2874149at2759"/>
<sequence>MKDPVLPPFALLMCILVWLPFRFHWRLRNYSVMIMILWLSIGSFLLGLNALIWWSDTTPRGDPWCDISTRLMLMSQIGAAGCNFLLSRKLAGISSISRATRMESDRRREAALDIGLGFGIPIVHILLAILYQGHRYDLYEGSGCEGTTYQSWPYILFGLLPPLLLSLATLVFSLIAMSRFISRRAQFKAVLHSSNSAFDRGRFLRLLALTSVEAIWGFPVTLTLAVISIVGMHESGADLLEPYSWSRVHHNFYKVGRYPSQIWDPFPKQYATWELGHWVIPVSGLIFFALFGFTKECRAAYFPRSLFTRGHSANISLSTQLGGISPRAFDSFSHGKGVDVLHGLHITGKSIDDSRTEESLQIHIH</sequence>
<keyword evidence="8 11" id="KW-0675">Receptor</keyword>
<dbReference type="Proteomes" id="UP000027361">
    <property type="component" value="Unassembled WGS sequence"/>
</dbReference>
<accession>A0A066V655</accession>
<dbReference type="GeneID" id="25263406"/>
<organism evidence="11 12">
    <name type="scientific">Tilletiaria anomala (strain ATCC 24038 / CBS 436.72 / UBC 951)</name>
    <dbReference type="NCBI Taxonomy" id="1037660"/>
    <lineage>
        <taxon>Eukaryota</taxon>
        <taxon>Fungi</taxon>
        <taxon>Dikarya</taxon>
        <taxon>Basidiomycota</taxon>
        <taxon>Ustilaginomycotina</taxon>
        <taxon>Exobasidiomycetes</taxon>
        <taxon>Georgefischeriales</taxon>
        <taxon>Tilletiariaceae</taxon>
        <taxon>Tilletiaria</taxon>
    </lineage>
</organism>
<feature type="transmembrane region" description="Helical" evidence="10">
    <location>
        <begin position="110"/>
        <end position="131"/>
    </location>
</feature>
<keyword evidence="7 10" id="KW-0472">Membrane</keyword>
<dbReference type="PRINTS" id="PR00900">
    <property type="entry name" value="PHEROMONEAR"/>
</dbReference>
<dbReference type="Pfam" id="PF02076">
    <property type="entry name" value="STE3"/>
    <property type="match status" value="1"/>
</dbReference>
<dbReference type="GO" id="GO:0005886">
    <property type="term" value="C:plasma membrane"/>
    <property type="evidence" value="ECO:0007669"/>
    <property type="project" value="TreeGrafter"/>
</dbReference>
<evidence type="ECO:0000256" key="8">
    <source>
        <dbReference type="ARBA" id="ARBA00023170"/>
    </source>
</evidence>
<dbReference type="PANTHER" id="PTHR28097:SF1">
    <property type="entry name" value="PHEROMONE A FACTOR RECEPTOR"/>
    <property type="match status" value="1"/>
</dbReference>
<evidence type="ECO:0000256" key="2">
    <source>
        <dbReference type="ARBA" id="ARBA00011085"/>
    </source>
</evidence>
<keyword evidence="9" id="KW-0807">Transducer</keyword>
<dbReference type="InterPro" id="IPR001546">
    <property type="entry name" value="GPCR_Pheromne_A_rcpt"/>
</dbReference>
<dbReference type="GO" id="GO:0000750">
    <property type="term" value="P:pheromone-dependent signal transduction involved in conjugation with cellular fusion"/>
    <property type="evidence" value="ECO:0007669"/>
    <property type="project" value="TreeGrafter"/>
</dbReference>
<evidence type="ECO:0000256" key="6">
    <source>
        <dbReference type="ARBA" id="ARBA00023040"/>
    </source>
</evidence>
<dbReference type="PANTHER" id="PTHR28097">
    <property type="entry name" value="PHEROMONE A FACTOR RECEPTOR"/>
    <property type="match status" value="1"/>
</dbReference>
<evidence type="ECO:0000256" key="5">
    <source>
        <dbReference type="ARBA" id="ARBA00022989"/>
    </source>
</evidence>
<feature type="transmembrane region" description="Helical" evidence="10">
    <location>
        <begin position="6"/>
        <end position="25"/>
    </location>
</feature>
<feature type="transmembrane region" description="Helical" evidence="10">
    <location>
        <begin position="151"/>
        <end position="182"/>
    </location>
</feature>
<evidence type="ECO:0000313" key="12">
    <source>
        <dbReference type="Proteomes" id="UP000027361"/>
    </source>
</evidence>
<evidence type="ECO:0000256" key="1">
    <source>
        <dbReference type="ARBA" id="ARBA00004141"/>
    </source>
</evidence>
<evidence type="ECO:0000313" key="11">
    <source>
        <dbReference type="EMBL" id="KDN37232.1"/>
    </source>
</evidence>
<feature type="transmembrane region" description="Helical" evidence="10">
    <location>
        <begin position="32"/>
        <end position="55"/>
    </location>
</feature>
<evidence type="ECO:0000256" key="4">
    <source>
        <dbReference type="ARBA" id="ARBA00022692"/>
    </source>
</evidence>
<dbReference type="OMA" id="LRECHIT"/>
<dbReference type="InParanoid" id="A0A066V655"/>
<reference evidence="11 12" key="1">
    <citation type="submission" date="2014-05" db="EMBL/GenBank/DDBJ databases">
        <title>Draft genome sequence of a rare smut relative, Tilletiaria anomala UBC 951.</title>
        <authorList>
            <consortium name="DOE Joint Genome Institute"/>
            <person name="Toome M."/>
            <person name="Kuo A."/>
            <person name="Henrissat B."/>
            <person name="Lipzen A."/>
            <person name="Tritt A."/>
            <person name="Yoshinaga Y."/>
            <person name="Zane M."/>
            <person name="Barry K."/>
            <person name="Grigoriev I.V."/>
            <person name="Spatafora J.W."/>
            <person name="Aimea M.C."/>
        </authorList>
    </citation>
    <scope>NUCLEOTIDE SEQUENCE [LARGE SCALE GENOMIC DNA]</scope>
    <source>
        <strain evidence="11 12">UBC 951</strain>
    </source>
</reference>
<dbReference type="InterPro" id="IPR001499">
    <property type="entry name" value="GPCR_STE3"/>
</dbReference>
<evidence type="ECO:0000256" key="3">
    <source>
        <dbReference type="ARBA" id="ARBA00022507"/>
    </source>
</evidence>
<name>A0A066V655_TILAU</name>
<dbReference type="FunCoup" id="A0A066V655">
    <property type="interactions" value="76"/>
</dbReference>